<reference evidence="2 3" key="1">
    <citation type="submission" date="2013-03" db="EMBL/GenBank/DDBJ databases">
        <title>The Genome Sequence of Cladophialophora psammophila CBS 110553.</title>
        <authorList>
            <consortium name="The Broad Institute Genomics Platform"/>
            <person name="Cuomo C."/>
            <person name="de Hoog S."/>
            <person name="Gorbushina A."/>
            <person name="Walker B."/>
            <person name="Young S.K."/>
            <person name="Zeng Q."/>
            <person name="Gargeya S."/>
            <person name="Fitzgerald M."/>
            <person name="Haas B."/>
            <person name="Abouelleil A."/>
            <person name="Allen A.W."/>
            <person name="Alvarado L."/>
            <person name="Arachchi H.M."/>
            <person name="Berlin A.M."/>
            <person name="Chapman S.B."/>
            <person name="Gainer-Dewar J."/>
            <person name="Goldberg J."/>
            <person name="Griggs A."/>
            <person name="Gujja S."/>
            <person name="Hansen M."/>
            <person name="Howarth C."/>
            <person name="Imamovic A."/>
            <person name="Ireland A."/>
            <person name="Larimer J."/>
            <person name="McCowan C."/>
            <person name="Murphy C."/>
            <person name="Pearson M."/>
            <person name="Poon T.W."/>
            <person name="Priest M."/>
            <person name="Roberts A."/>
            <person name="Saif S."/>
            <person name="Shea T."/>
            <person name="Sisk P."/>
            <person name="Sykes S."/>
            <person name="Wortman J."/>
            <person name="Nusbaum C."/>
            <person name="Birren B."/>
        </authorList>
    </citation>
    <scope>NUCLEOTIDE SEQUENCE [LARGE SCALE GENOMIC DNA]</scope>
    <source>
        <strain evidence="2 3">CBS 110553</strain>
    </source>
</reference>
<dbReference type="EMBL" id="AMGX01000003">
    <property type="protein sequence ID" value="EXJ74561.1"/>
    <property type="molecule type" value="Genomic_DNA"/>
</dbReference>
<evidence type="ECO:0000313" key="2">
    <source>
        <dbReference type="EMBL" id="EXJ74561.1"/>
    </source>
</evidence>
<dbReference type="RefSeq" id="XP_007741661.1">
    <property type="nucleotide sequence ID" value="XM_007743471.1"/>
</dbReference>
<gene>
    <name evidence="2" type="ORF">A1O5_02857</name>
</gene>
<dbReference type="STRING" id="1182543.W9XC99"/>
<dbReference type="AlphaFoldDB" id="W9XC99"/>
<keyword evidence="3" id="KW-1185">Reference proteome</keyword>
<evidence type="ECO:0000313" key="3">
    <source>
        <dbReference type="Proteomes" id="UP000019471"/>
    </source>
</evidence>
<evidence type="ECO:0000256" key="1">
    <source>
        <dbReference type="SAM" id="MobiDB-lite"/>
    </source>
</evidence>
<dbReference type="SUPFAM" id="SSF48264">
    <property type="entry name" value="Cytochrome P450"/>
    <property type="match status" value="1"/>
</dbReference>
<dbReference type="OrthoDB" id="10611324at2759"/>
<comment type="caution">
    <text evidence="2">The sequence shown here is derived from an EMBL/GenBank/DDBJ whole genome shotgun (WGS) entry which is preliminary data.</text>
</comment>
<dbReference type="InterPro" id="IPR036396">
    <property type="entry name" value="Cyt_P450_sf"/>
</dbReference>
<feature type="region of interest" description="Disordered" evidence="1">
    <location>
        <begin position="98"/>
        <end position="124"/>
    </location>
</feature>
<dbReference type="GO" id="GO:0020037">
    <property type="term" value="F:heme binding"/>
    <property type="evidence" value="ECO:0007669"/>
    <property type="project" value="InterPro"/>
</dbReference>
<dbReference type="GO" id="GO:0016705">
    <property type="term" value="F:oxidoreductase activity, acting on paired donors, with incorporation or reduction of molecular oxygen"/>
    <property type="evidence" value="ECO:0007669"/>
    <property type="project" value="InterPro"/>
</dbReference>
<accession>W9XC99</accession>
<proteinExistence type="predicted"/>
<name>W9XC99_9EURO</name>
<dbReference type="GeneID" id="19187588"/>
<sequence>MAENARGNATLAPGTVPEMELSHCAGVCISLQEARGSAGRPPRNPRHPLRRHKVFDRGFNEPNAFGTLLPKQFLSIKTPTPKFKFHKKVDEGPASWRISHEQPSYHSSTSNQSQSHEPYPFPDISVDAEGQAMVELTESISAGYTSPSPYLYTWLALRLHSIRSAVKIKRKTTRRPIDAAVANLPPTNEEAQKSAKTAVEYLIFRDFAWGLLYLAEVPSVQDKLRDRMRSAFGDAAPENRPSTLDKIVKTSNLYLQAVIEEIPPKFVRALSLPCSSVILVSN</sequence>
<dbReference type="Proteomes" id="UP000019471">
    <property type="component" value="Unassembled WGS sequence"/>
</dbReference>
<dbReference type="Gene3D" id="1.10.630.10">
    <property type="entry name" value="Cytochrome P450"/>
    <property type="match status" value="1"/>
</dbReference>
<dbReference type="GO" id="GO:0005506">
    <property type="term" value="F:iron ion binding"/>
    <property type="evidence" value="ECO:0007669"/>
    <property type="project" value="InterPro"/>
</dbReference>
<dbReference type="GO" id="GO:0004497">
    <property type="term" value="F:monooxygenase activity"/>
    <property type="evidence" value="ECO:0007669"/>
    <property type="project" value="InterPro"/>
</dbReference>
<feature type="compositionally biased region" description="Low complexity" evidence="1">
    <location>
        <begin position="102"/>
        <end position="115"/>
    </location>
</feature>
<dbReference type="HOGENOM" id="CLU_986976_0_0_1"/>
<protein>
    <submittedName>
        <fullName evidence="2">Uncharacterized protein</fullName>
    </submittedName>
</protein>
<organism evidence="2 3">
    <name type="scientific">Cladophialophora psammophila CBS 110553</name>
    <dbReference type="NCBI Taxonomy" id="1182543"/>
    <lineage>
        <taxon>Eukaryota</taxon>
        <taxon>Fungi</taxon>
        <taxon>Dikarya</taxon>
        <taxon>Ascomycota</taxon>
        <taxon>Pezizomycotina</taxon>
        <taxon>Eurotiomycetes</taxon>
        <taxon>Chaetothyriomycetidae</taxon>
        <taxon>Chaetothyriales</taxon>
        <taxon>Herpotrichiellaceae</taxon>
        <taxon>Cladophialophora</taxon>
    </lineage>
</organism>